<dbReference type="EMBL" id="LT838813">
    <property type="protein sequence ID" value="SMD42214.1"/>
    <property type="molecule type" value="Genomic_DNA"/>
</dbReference>
<gene>
    <name evidence="2" type="ORF">SAMN00777080_0754</name>
</gene>
<name>A0A1W2H0B2_9BACT</name>
<evidence type="ECO:0000313" key="3">
    <source>
        <dbReference type="Proteomes" id="UP000192333"/>
    </source>
</evidence>
<dbReference type="Gene3D" id="3.30.1150.10">
    <property type="match status" value="1"/>
</dbReference>
<dbReference type="PROSITE" id="PS52015">
    <property type="entry name" value="TONB_CTD"/>
    <property type="match status" value="1"/>
</dbReference>
<evidence type="ECO:0000259" key="1">
    <source>
        <dbReference type="PROSITE" id="PS52015"/>
    </source>
</evidence>
<keyword evidence="3" id="KW-1185">Reference proteome</keyword>
<dbReference type="RefSeq" id="WP_084119046.1">
    <property type="nucleotide sequence ID" value="NZ_LT838813.1"/>
</dbReference>
<dbReference type="OrthoDB" id="822261at2"/>
<dbReference type="STRING" id="758820.SAMN00777080_0754"/>
<protein>
    <submittedName>
        <fullName evidence="2">TonB protein C-terminal</fullName>
    </submittedName>
</protein>
<dbReference type="InterPro" id="IPR037682">
    <property type="entry name" value="TonB_C"/>
</dbReference>
<dbReference type="AlphaFoldDB" id="A0A1W2H0B2"/>
<dbReference type="Proteomes" id="UP000192333">
    <property type="component" value="Chromosome I"/>
</dbReference>
<accession>A0A1W2H0B2</accession>
<dbReference type="SUPFAM" id="SSF74653">
    <property type="entry name" value="TolA/TonB C-terminal domain"/>
    <property type="match status" value="1"/>
</dbReference>
<reference evidence="3" key="1">
    <citation type="submission" date="2017-04" db="EMBL/GenBank/DDBJ databases">
        <authorList>
            <person name="Varghese N."/>
            <person name="Submissions S."/>
        </authorList>
    </citation>
    <scope>NUCLEOTIDE SEQUENCE [LARGE SCALE GENOMIC DNA]</scope>
    <source>
        <strain evidence="3">DSM 16537</strain>
    </source>
</reference>
<dbReference type="GO" id="GO:0055085">
    <property type="term" value="P:transmembrane transport"/>
    <property type="evidence" value="ECO:0007669"/>
    <property type="project" value="InterPro"/>
</dbReference>
<evidence type="ECO:0000313" key="2">
    <source>
        <dbReference type="EMBL" id="SMD42214.1"/>
    </source>
</evidence>
<feature type="domain" description="TonB C-terminal" evidence="1">
    <location>
        <begin position="160"/>
        <end position="254"/>
    </location>
</feature>
<organism evidence="2 3">
    <name type="scientific">Aquiflexum balticum DSM 16537</name>
    <dbReference type="NCBI Taxonomy" id="758820"/>
    <lineage>
        <taxon>Bacteria</taxon>
        <taxon>Pseudomonadati</taxon>
        <taxon>Bacteroidota</taxon>
        <taxon>Cytophagia</taxon>
        <taxon>Cytophagales</taxon>
        <taxon>Cyclobacteriaceae</taxon>
        <taxon>Aquiflexum</taxon>
    </lineage>
</organism>
<sequence>MKTIFIKIILLITILDWGVHLNCCAQERRIIPLNEHFFPLEVGRGLHKYNNVISYAIEKELNEKIYTLDNQLIRTIKSTFDDEARELLLWKSEQKFDLKGQSLYSKLYYSNSDTVFTKIIFEENLILDLVCIYANCNGSYFKSDGNVEVVDRNIFEPSFKSLNIWQEFLNRNLTYPLGARRIGAQGNVWVGMKISDSGELLEYAILNSEVIHPVLIGEVNRILKIYNEGFVPAKDFDGNYITEWMYFPVRFVLN</sequence>
<proteinExistence type="predicted"/>